<keyword evidence="6" id="KW-0238">DNA-binding</keyword>
<feature type="binding site" evidence="11">
    <location>
        <begin position="26"/>
        <end position="33"/>
    </location>
    <ligand>
        <name>ATP</name>
        <dbReference type="ChEBI" id="CHEBI:30616"/>
    </ligand>
</feature>
<feature type="domain" description="UvrD-like helicase ATP-binding" evidence="12">
    <location>
        <begin position="5"/>
        <end position="284"/>
    </location>
</feature>
<dbReference type="PROSITE" id="PS51198">
    <property type="entry name" value="UVRD_HELICASE_ATP_BIND"/>
    <property type="match status" value="1"/>
</dbReference>
<evidence type="ECO:0000313" key="15">
    <source>
        <dbReference type="Proteomes" id="UP000179686"/>
    </source>
</evidence>
<evidence type="ECO:0000259" key="13">
    <source>
        <dbReference type="PROSITE" id="PS51217"/>
    </source>
</evidence>
<keyword evidence="3 11" id="KW-0378">Hydrolase</keyword>
<evidence type="ECO:0000256" key="1">
    <source>
        <dbReference type="ARBA" id="ARBA00009922"/>
    </source>
</evidence>
<feature type="domain" description="UvrD-like helicase C-terminal" evidence="13">
    <location>
        <begin position="285"/>
        <end position="541"/>
    </location>
</feature>
<dbReference type="GO" id="GO:0005829">
    <property type="term" value="C:cytosol"/>
    <property type="evidence" value="ECO:0007669"/>
    <property type="project" value="TreeGrafter"/>
</dbReference>
<dbReference type="SUPFAM" id="SSF52540">
    <property type="entry name" value="P-loop containing nucleoside triphosphate hydrolases"/>
    <property type="match status" value="1"/>
</dbReference>
<dbReference type="PANTHER" id="PTHR11070">
    <property type="entry name" value="UVRD / RECB / PCRA DNA HELICASE FAMILY MEMBER"/>
    <property type="match status" value="1"/>
</dbReference>
<dbReference type="InterPro" id="IPR014016">
    <property type="entry name" value="UvrD-like_ATP-bd"/>
</dbReference>
<dbReference type="CDD" id="cd17932">
    <property type="entry name" value="DEXQc_UvrD"/>
    <property type="match status" value="1"/>
</dbReference>
<comment type="catalytic activity">
    <reaction evidence="8">
        <text>Couples ATP hydrolysis with the unwinding of duplex DNA by translocating in the 3'-5' direction.</text>
        <dbReference type="EC" id="5.6.2.4"/>
    </reaction>
</comment>
<keyword evidence="5 11" id="KW-0067">ATP-binding</keyword>
<proteinExistence type="inferred from homology"/>
<dbReference type="GO" id="GO:0043138">
    <property type="term" value="F:3'-5' DNA helicase activity"/>
    <property type="evidence" value="ECO:0007669"/>
    <property type="project" value="UniProtKB-EC"/>
</dbReference>
<name>A0A1F6VT91_9BACT</name>
<evidence type="ECO:0000256" key="10">
    <source>
        <dbReference type="ARBA" id="ARBA00048988"/>
    </source>
</evidence>
<comment type="catalytic activity">
    <reaction evidence="10">
        <text>ATP + H2O = ADP + phosphate + H(+)</text>
        <dbReference type="Rhea" id="RHEA:13065"/>
        <dbReference type="ChEBI" id="CHEBI:15377"/>
        <dbReference type="ChEBI" id="CHEBI:15378"/>
        <dbReference type="ChEBI" id="CHEBI:30616"/>
        <dbReference type="ChEBI" id="CHEBI:43474"/>
        <dbReference type="ChEBI" id="CHEBI:456216"/>
        <dbReference type="EC" id="5.6.2.4"/>
    </reaction>
</comment>
<comment type="similarity">
    <text evidence="1">Belongs to the helicase family. UvrD subfamily.</text>
</comment>
<comment type="caution">
    <text evidence="14">The sequence shown here is derived from an EMBL/GenBank/DDBJ whole genome shotgun (WGS) entry which is preliminary data.</text>
</comment>
<keyword evidence="4 11" id="KW-0347">Helicase</keyword>
<dbReference type="InterPro" id="IPR000212">
    <property type="entry name" value="DNA_helicase_UvrD/REP"/>
</dbReference>
<evidence type="ECO:0000256" key="8">
    <source>
        <dbReference type="ARBA" id="ARBA00034617"/>
    </source>
</evidence>
<dbReference type="InterPro" id="IPR013986">
    <property type="entry name" value="DExx_box_DNA_helicase_dom_sf"/>
</dbReference>
<dbReference type="EC" id="5.6.2.4" evidence="9"/>
<evidence type="ECO:0000259" key="12">
    <source>
        <dbReference type="PROSITE" id="PS51198"/>
    </source>
</evidence>
<dbReference type="InterPro" id="IPR027417">
    <property type="entry name" value="P-loop_NTPase"/>
</dbReference>
<evidence type="ECO:0000313" key="14">
    <source>
        <dbReference type="EMBL" id="OGI72665.1"/>
    </source>
</evidence>
<organism evidence="14 15">
    <name type="scientific">Candidatus Nomurabacteria bacterium RIFCSPHIGHO2_02_FULL_38_15</name>
    <dbReference type="NCBI Taxonomy" id="1801752"/>
    <lineage>
        <taxon>Bacteria</taxon>
        <taxon>Candidatus Nomuraibacteriota</taxon>
    </lineage>
</organism>
<accession>A0A1F6VT91</accession>
<dbReference type="Gene3D" id="1.10.486.10">
    <property type="entry name" value="PCRA, domain 4"/>
    <property type="match status" value="1"/>
</dbReference>
<dbReference type="Proteomes" id="UP000179686">
    <property type="component" value="Unassembled WGS sequence"/>
</dbReference>
<dbReference type="GO" id="GO:0000725">
    <property type="term" value="P:recombinational repair"/>
    <property type="evidence" value="ECO:0007669"/>
    <property type="project" value="TreeGrafter"/>
</dbReference>
<dbReference type="PROSITE" id="PS51217">
    <property type="entry name" value="UVRD_HELICASE_CTER"/>
    <property type="match status" value="1"/>
</dbReference>
<dbReference type="GO" id="GO:0016887">
    <property type="term" value="F:ATP hydrolysis activity"/>
    <property type="evidence" value="ECO:0007669"/>
    <property type="project" value="RHEA"/>
</dbReference>
<dbReference type="GO" id="GO:0003677">
    <property type="term" value="F:DNA binding"/>
    <property type="evidence" value="ECO:0007669"/>
    <property type="project" value="UniProtKB-KW"/>
</dbReference>
<gene>
    <name evidence="14" type="ORF">A3J61_01335</name>
</gene>
<evidence type="ECO:0000256" key="5">
    <source>
        <dbReference type="ARBA" id="ARBA00022840"/>
    </source>
</evidence>
<dbReference type="CDD" id="cd18807">
    <property type="entry name" value="SF1_C_UvrD"/>
    <property type="match status" value="1"/>
</dbReference>
<reference evidence="14 15" key="1">
    <citation type="journal article" date="2016" name="Nat. Commun.">
        <title>Thousands of microbial genomes shed light on interconnected biogeochemical processes in an aquifer system.</title>
        <authorList>
            <person name="Anantharaman K."/>
            <person name="Brown C.T."/>
            <person name="Hug L.A."/>
            <person name="Sharon I."/>
            <person name="Castelle C.J."/>
            <person name="Probst A.J."/>
            <person name="Thomas B.C."/>
            <person name="Singh A."/>
            <person name="Wilkins M.J."/>
            <person name="Karaoz U."/>
            <person name="Brodie E.L."/>
            <person name="Williams K.H."/>
            <person name="Hubbard S.S."/>
            <person name="Banfield J.F."/>
        </authorList>
    </citation>
    <scope>NUCLEOTIDE SEQUENCE [LARGE SCALE GENOMIC DNA]</scope>
</reference>
<evidence type="ECO:0000256" key="11">
    <source>
        <dbReference type="PROSITE-ProRule" id="PRU00560"/>
    </source>
</evidence>
<evidence type="ECO:0000256" key="4">
    <source>
        <dbReference type="ARBA" id="ARBA00022806"/>
    </source>
</evidence>
<dbReference type="EMBL" id="MFUC01000002">
    <property type="protein sequence ID" value="OGI72665.1"/>
    <property type="molecule type" value="Genomic_DNA"/>
</dbReference>
<dbReference type="Pfam" id="PF00580">
    <property type="entry name" value="UvrD-helicase"/>
    <property type="match status" value="1"/>
</dbReference>
<evidence type="ECO:0000256" key="7">
    <source>
        <dbReference type="ARBA" id="ARBA00023235"/>
    </source>
</evidence>
<dbReference type="STRING" id="1801752.A3J61_01335"/>
<evidence type="ECO:0000256" key="3">
    <source>
        <dbReference type="ARBA" id="ARBA00022801"/>
    </source>
</evidence>
<dbReference type="Pfam" id="PF13361">
    <property type="entry name" value="UvrD_C"/>
    <property type="match status" value="1"/>
</dbReference>
<dbReference type="GO" id="GO:0033202">
    <property type="term" value="C:DNA helicase complex"/>
    <property type="evidence" value="ECO:0007669"/>
    <property type="project" value="TreeGrafter"/>
</dbReference>
<evidence type="ECO:0000256" key="2">
    <source>
        <dbReference type="ARBA" id="ARBA00022741"/>
    </source>
</evidence>
<evidence type="ECO:0000256" key="9">
    <source>
        <dbReference type="ARBA" id="ARBA00034808"/>
    </source>
</evidence>
<dbReference type="InterPro" id="IPR014017">
    <property type="entry name" value="DNA_helicase_UvrD-like_C"/>
</dbReference>
<evidence type="ECO:0000256" key="6">
    <source>
        <dbReference type="ARBA" id="ARBA00023125"/>
    </source>
</evidence>
<dbReference type="GO" id="GO:0005524">
    <property type="term" value="F:ATP binding"/>
    <property type="evidence" value="ECO:0007669"/>
    <property type="project" value="UniProtKB-UniRule"/>
</dbReference>
<dbReference type="AlphaFoldDB" id="A0A1F6VT91"/>
<keyword evidence="7" id="KW-0413">Isomerase</keyword>
<protein>
    <recommendedName>
        <fullName evidence="9">DNA 3'-5' helicase</fullName>
        <ecNumber evidence="9">5.6.2.4</ecNumber>
    </recommendedName>
</protein>
<keyword evidence="2 11" id="KW-0547">Nucleotide-binding</keyword>
<dbReference type="Gene3D" id="1.10.10.160">
    <property type="match status" value="1"/>
</dbReference>
<sequence length="639" mass="73444">MIDLGNLNDAQKGAVMATVGPVLIIAGAGAGKTKTITYRIAHLIDTGVKPQNILAITFTNKAASEMRQRALDLLPTNITSKPMIATFHAFCVRILREYAALVGRNKSFTIMDEDDAKGLIKEIVEGFGLEAKQWESRKIKAIISREKNDGRNWQDLKGNVSSNFETTLVNIWERYEAMCLERNTFDFDDLLIETVRMLRENKNVLDTYQNLYTYIHVDEYQDTNKIQYQLIEMLAEKHKNLCVVGDGDQTIYTWRGARIENILRFESDYPNTQVIRLEQNYRSSNNIITAANAVIENNNLRQEKTLHTKNENGENIKLATLTDEKREAEFCVLECIELLDKGVKPADIAILYRANFQSRSFEEMFLRYKVPYKILGTKFYERREVKDVLAYIRASFAPESLHDIKRIINIPARGIGKVTILKLFAGQQNSLPDKMQIKINQFYELLKQVREFASHNHPSETINFILKTTGLEESLKTEGEEGIERLQNIRELASVSTAYNHLDFTEAHQALLEDAALLGDQDDLKDADEGVRLMTIHASKGLEFPYVFIVGLEHGIFPSERDGKSSKEDKEEERRLFYVAITRAKTKVYLTNTEMRMLWGERKISVPSQFIYEIPIDLIEHYQQRNEGSVNTFDELLYD</sequence>
<dbReference type="PANTHER" id="PTHR11070:SF2">
    <property type="entry name" value="ATP-DEPENDENT DNA HELICASE SRS2"/>
    <property type="match status" value="1"/>
</dbReference>
<dbReference type="Gene3D" id="3.40.50.300">
    <property type="entry name" value="P-loop containing nucleotide triphosphate hydrolases"/>
    <property type="match status" value="2"/>
</dbReference>